<evidence type="ECO:0000313" key="1">
    <source>
        <dbReference type="EMBL" id="KAF1944643.1"/>
    </source>
</evidence>
<reference evidence="1" key="1">
    <citation type="journal article" date="2020" name="Stud. Mycol.">
        <title>101 Dothideomycetes genomes: a test case for predicting lifestyles and emergence of pathogens.</title>
        <authorList>
            <person name="Haridas S."/>
            <person name="Albert R."/>
            <person name="Binder M."/>
            <person name="Bloem J."/>
            <person name="Labutti K."/>
            <person name="Salamov A."/>
            <person name="Andreopoulos B."/>
            <person name="Baker S."/>
            <person name="Barry K."/>
            <person name="Bills G."/>
            <person name="Bluhm B."/>
            <person name="Cannon C."/>
            <person name="Castanera R."/>
            <person name="Culley D."/>
            <person name="Daum C."/>
            <person name="Ezra D."/>
            <person name="Gonzalez J."/>
            <person name="Henrissat B."/>
            <person name="Kuo A."/>
            <person name="Liang C."/>
            <person name="Lipzen A."/>
            <person name="Lutzoni F."/>
            <person name="Magnuson J."/>
            <person name="Mondo S."/>
            <person name="Nolan M."/>
            <person name="Ohm R."/>
            <person name="Pangilinan J."/>
            <person name="Park H.-J."/>
            <person name="Ramirez L."/>
            <person name="Alfaro M."/>
            <person name="Sun H."/>
            <person name="Tritt A."/>
            <person name="Yoshinaga Y."/>
            <person name="Zwiers L.-H."/>
            <person name="Turgeon B."/>
            <person name="Goodwin S."/>
            <person name="Spatafora J."/>
            <person name="Crous P."/>
            <person name="Grigoriev I."/>
        </authorList>
    </citation>
    <scope>NUCLEOTIDE SEQUENCE</scope>
    <source>
        <strain evidence="1">CBS 161.51</strain>
    </source>
</reference>
<name>A0A6A5SWM3_9PLEO</name>
<dbReference type="Proteomes" id="UP000800038">
    <property type="component" value="Unassembled WGS sequence"/>
</dbReference>
<dbReference type="AlphaFoldDB" id="A0A6A5SWM3"/>
<protein>
    <submittedName>
        <fullName evidence="1">Uncharacterized protein</fullName>
    </submittedName>
</protein>
<evidence type="ECO:0000313" key="2">
    <source>
        <dbReference type="Proteomes" id="UP000800038"/>
    </source>
</evidence>
<organism evidence="1 2">
    <name type="scientific">Clathrospora elynae</name>
    <dbReference type="NCBI Taxonomy" id="706981"/>
    <lineage>
        <taxon>Eukaryota</taxon>
        <taxon>Fungi</taxon>
        <taxon>Dikarya</taxon>
        <taxon>Ascomycota</taxon>
        <taxon>Pezizomycotina</taxon>
        <taxon>Dothideomycetes</taxon>
        <taxon>Pleosporomycetidae</taxon>
        <taxon>Pleosporales</taxon>
        <taxon>Diademaceae</taxon>
        <taxon>Clathrospora</taxon>
    </lineage>
</organism>
<keyword evidence="2" id="KW-1185">Reference proteome</keyword>
<accession>A0A6A5SWM3</accession>
<dbReference type="OrthoDB" id="3798351at2759"/>
<gene>
    <name evidence="1" type="ORF">EJ02DRAFT_84587</name>
</gene>
<dbReference type="EMBL" id="ML976015">
    <property type="protein sequence ID" value="KAF1944643.1"/>
    <property type="molecule type" value="Genomic_DNA"/>
</dbReference>
<sequence length="202" mass="23258">MVSAVVQNVRGDIHGYAFYYYSNPSFHHKHITKHFGIFDNGNKVRWYDQPGSTLLQLHHDVQRTIYEEVRATVCHFDSWSHNDMAIKMTTQEATTIFKKFEALQRLSEISAFKKITQTGYTKASPTELVLDFELATSITFDGIRIDVSKVLHLLRDFSGSCFMTLSGCHDEPESKVRVDWPMLQRPVFLLLSDILEQLPSNV</sequence>
<proteinExistence type="predicted"/>